<evidence type="ECO:0000313" key="3">
    <source>
        <dbReference type="Proteomes" id="UP000521872"/>
    </source>
</evidence>
<reference evidence="2 3" key="1">
    <citation type="submission" date="2019-12" db="EMBL/GenBank/DDBJ databases">
        <authorList>
            <person name="Floudas D."/>
            <person name="Bentzer J."/>
            <person name="Ahren D."/>
            <person name="Johansson T."/>
            <person name="Persson P."/>
            <person name="Tunlid A."/>
        </authorList>
    </citation>
    <scope>NUCLEOTIDE SEQUENCE [LARGE SCALE GENOMIC DNA]</scope>
    <source>
        <strain evidence="2 3">CBS 102.39</strain>
    </source>
</reference>
<feature type="domain" description="F-box" evidence="1">
    <location>
        <begin position="73"/>
        <end position="141"/>
    </location>
</feature>
<dbReference type="InterPro" id="IPR001810">
    <property type="entry name" value="F-box_dom"/>
</dbReference>
<dbReference type="Gene3D" id="1.20.1280.50">
    <property type="match status" value="1"/>
</dbReference>
<proteinExistence type="predicted"/>
<name>A0A8H4R514_9AGAR</name>
<accession>A0A8H4R514</accession>
<dbReference type="Pfam" id="PF12937">
    <property type="entry name" value="F-box-like"/>
    <property type="match status" value="1"/>
</dbReference>
<keyword evidence="3" id="KW-1185">Reference proteome</keyword>
<dbReference type="AlphaFoldDB" id="A0A8H4R514"/>
<protein>
    <recommendedName>
        <fullName evidence="1">F-box domain-containing protein</fullName>
    </recommendedName>
</protein>
<sequence>MPCRGCGCSNSVDVSPGNSLSACPHGDDCCSACSGVRELRRRVAEYAEKLRTCLEVLQQKEATLNHAHSFILNKLPNEITRMIFQIAYYEVPETQELRVVNGTDPFIKSERLSQAINLSAVCKQWREVALDMPRLWSDIHVRLHCQVNVGAFGIFDDIMRRSQLLPLSISLYSSPLEYQDPGLADVRYHPVLGILRKESKRWHSLTMYLPRSVLCDFLDSEACDDLSNVRSLNVHSTNGLGDEVDEDSEFPEWEGRQLQPNNLCLNALTMVGLKTYSWSNVTSIVAIGLTARQGSQLLRNAPLLTSYALLRVNESEPTTDLEPDFVHANLRQLHYDVYHSSDENPGNIFDVNVFPNLTDLNYSSCRRLGDDPFLSYVERYHPPLQNLLINHSDFDVDVFLGVFRATPTLVHVELYPFAFNPMDYHEDSFLPLFESLSSEDLLLPRLESLKFDFPYRLPWHLVPKFFGSPSDSAYRRPLKSLIMCDSSTRSSGANAIPEHVEAELRDLRETGIDIRWYRSPFDESGAHPFEALNPSDIH</sequence>
<evidence type="ECO:0000313" key="2">
    <source>
        <dbReference type="EMBL" id="KAF4623018.1"/>
    </source>
</evidence>
<organism evidence="2 3">
    <name type="scientific">Agrocybe pediades</name>
    <dbReference type="NCBI Taxonomy" id="84607"/>
    <lineage>
        <taxon>Eukaryota</taxon>
        <taxon>Fungi</taxon>
        <taxon>Dikarya</taxon>
        <taxon>Basidiomycota</taxon>
        <taxon>Agaricomycotina</taxon>
        <taxon>Agaricomycetes</taxon>
        <taxon>Agaricomycetidae</taxon>
        <taxon>Agaricales</taxon>
        <taxon>Agaricineae</taxon>
        <taxon>Strophariaceae</taxon>
        <taxon>Agrocybe</taxon>
    </lineage>
</organism>
<dbReference type="EMBL" id="JAACJL010000001">
    <property type="protein sequence ID" value="KAF4623018.1"/>
    <property type="molecule type" value="Genomic_DNA"/>
</dbReference>
<gene>
    <name evidence="2" type="ORF">D9613_001290</name>
</gene>
<dbReference type="Proteomes" id="UP000521872">
    <property type="component" value="Unassembled WGS sequence"/>
</dbReference>
<evidence type="ECO:0000259" key="1">
    <source>
        <dbReference type="Pfam" id="PF12937"/>
    </source>
</evidence>
<comment type="caution">
    <text evidence="2">The sequence shown here is derived from an EMBL/GenBank/DDBJ whole genome shotgun (WGS) entry which is preliminary data.</text>
</comment>